<reference evidence="3" key="2">
    <citation type="journal article" date="2003" name="Science">
        <title>Collection, Mapping, and Annotation of Over 28,000 cDNA Clones from japonica Rice.</title>
        <authorList>
            <person name="Kikuchi S."/>
            <person name="Satoh K."/>
            <person name="Nagata T."/>
            <person name="Kawagashira N."/>
            <person name="Doi K."/>
            <person name="Kishimoto N."/>
            <person name="Yazaki J."/>
            <person name="Ishikawa M."/>
            <person name="Yamada H."/>
            <person name="Ooka H."/>
            <person name="Hotta I."/>
            <person name="Kojima K."/>
            <person name="Namiki T."/>
            <person name="Ohneda E."/>
            <person name="Yahagi W."/>
            <person name="Suzuki K."/>
            <person name="Li C."/>
            <person name="Ohtsuki K."/>
            <person name="Shishiki T."/>
            <person name="Otomo Y."/>
            <person name="Murakami K."/>
            <person name="Iida Y."/>
            <person name="Sugano S."/>
            <person name="Fujimura T."/>
            <person name="Suzuki Y."/>
            <person name="Tsunoda Y."/>
            <person name="Kurosaki T."/>
            <person name="Kodama T."/>
            <person name="Masuda H."/>
            <person name="Kobayashi M."/>
            <person name="Xie Q."/>
            <person name="Lu M."/>
            <person name="Narikawa R."/>
            <person name="Sugiyama A."/>
            <person name="Mizuno K."/>
            <person name="Yokomizo S."/>
            <person name="Niikura J."/>
            <person name="Ikeda R."/>
            <person name="Ishibiki J."/>
            <person name="Kawamata M."/>
            <person name="Yoshimura A."/>
            <person name="Miura J."/>
            <person name="Kusumegi T."/>
            <person name="Oka M."/>
            <person name="Ryu R."/>
            <person name="Ueda M."/>
            <person name="Matsubara K."/>
            <person name="Kawai J."/>
            <person name="Carninci P."/>
            <person name="Adachi J."/>
            <person name="Aizawa K."/>
            <person name="Arakawa T."/>
            <person name="Fukuda S."/>
            <person name="Hara A."/>
            <person name="Hashidume W."/>
            <person name="Hayatsu N."/>
            <person name="Imotani K."/>
            <person name="Ishii Y."/>
            <person name="Itoh M."/>
            <person name="Kagawa I."/>
            <person name="Kondo S."/>
            <person name="Konno H."/>
            <person name="Miyazaki A."/>
            <person name="Osato N."/>
            <person name="Ota Y."/>
            <person name="Saito R."/>
            <person name="Sasaki D."/>
            <person name="Sato K."/>
            <person name="Shibata K."/>
            <person name="Shinagawa A."/>
            <person name="Shiraki T."/>
            <person name="Yoshino M."/>
            <person name="Hayashizaki Y."/>
        </authorList>
    </citation>
    <scope>NUCLEOTIDE SEQUENCE</scope>
</reference>
<reference evidence="2" key="4">
    <citation type="submission" date="2006-07" db="EMBL/GenBank/DDBJ databases">
        <authorList>
            <person name="Buell R."/>
        </authorList>
    </citation>
    <scope>NUCLEOTIDE SEQUENCE</scope>
</reference>
<dbReference type="Pfam" id="PF13966">
    <property type="entry name" value="zf-RVT"/>
    <property type="match status" value="1"/>
</dbReference>
<dbReference type="InterPro" id="IPR026960">
    <property type="entry name" value="RVT-Znf"/>
</dbReference>
<organism evidence="2">
    <name type="scientific">Oryza sativa subsp. japonica</name>
    <name type="common">Rice</name>
    <dbReference type="NCBI Taxonomy" id="39947"/>
    <lineage>
        <taxon>Eukaryota</taxon>
        <taxon>Viridiplantae</taxon>
        <taxon>Streptophyta</taxon>
        <taxon>Embryophyta</taxon>
        <taxon>Tracheophyta</taxon>
        <taxon>Spermatophyta</taxon>
        <taxon>Magnoliopsida</taxon>
        <taxon>Liliopsida</taxon>
        <taxon>Poales</taxon>
        <taxon>Poaceae</taxon>
        <taxon>BOP clade</taxon>
        <taxon>Oryzoideae</taxon>
        <taxon>Oryzeae</taxon>
        <taxon>Oryzinae</taxon>
        <taxon>Oryza</taxon>
        <taxon>Oryza sativa</taxon>
    </lineage>
</organism>
<gene>
    <name evidence="2" type="ordered locus">LOC_Os10g41000</name>
</gene>
<reference evidence="2" key="1">
    <citation type="journal article" date="2003" name="Science">
        <title>In-depth view of structure, activity, and evolution of rice chromosome 10.</title>
        <authorList>
            <consortium name="Rice Chromosome 10 Sequencing Consortium"/>
        </authorList>
    </citation>
    <scope>NUCLEOTIDE SEQUENCE [LARGE SCALE GENOMIC DNA]</scope>
</reference>
<accession>Q7XC77</accession>
<dbReference type="EMBL" id="DP000086">
    <property type="protein sequence ID" value="AAP54997.2"/>
    <property type="molecule type" value="Genomic_DNA"/>
</dbReference>
<dbReference type="AlphaFoldDB" id="Q7XC77"/>
<sequence>MIVGDGSRTSFWHDCWIASECLATKFQALYTHTMDNQISVKYALQQGLTASLVPRLSETARQECQCLQDLLQDFSLNNERDIRTGGIMGKFTTKNIYDTRLPPGISSPNWNLIWKCRAPLKVKLFAWLLVRDRLSTKQNLLKKKIVQNGVCDVCQQGDETADHMCFTCPFVQSFWERIRVNPTIQDVWLLHQLKPSPNVPELHHHVFFLLCMWAIWNHRHDVVFRGQTPSIRCCLQRCINEAALWAENLKIEDRHVISAWKNIFTSPLRSLNLM</sequence>
<dbReference type="PANTHER" id="PTHR36617:SF15">
    <property type="entry name" value="REVERSE TRANSCRIPTASE ZINC-BINDING DOMAIN-CONTAINING PROTEIN"/>
    <property type="match status" value="1"/>
</dbReference>
<feature type="domain" description="Reverse transcriptase zinc-binding" evidence="1">
    <location>
        <begin position="91"/>
        <end position="175"/>
    </location>
</feature>
<dbReference type="PANTHER" id="PTHR36617">
    <property type="entry name" value="PROTEIN, PUTATIVE-RELATED"/>
    <property type="match status" value="1"/>
</dbReference>
<name>Q7XC77_ORYSJ</name>
<protein>
    <submittedName>
        <fullName evidence="2">Retrotransposon protein, putative, unclassified, expressed</fullName>
    </submittedName>
    <submittedName>
        <fullName evidence="3">cDNA clone:J013035F20, full insert sequence</fullName>
    </submittedName>
</protein>
<reference evidence="2" key="3">
    <citation type="submission" date="2003-05" db="EMBL/GenBank/DDBJ databases">
        <authorList>
            <person name="Buell C.R."/>
            <person name="Wing R.A."/>
            <person name="McCombie W.R."/>
            <person name="Messing J."/>
            <person name="Yuan Q."/>
            <person name="Ouyang S."/>
        </authorList>
    </citation>
    <scope>NUCLEOTIDE SEQUENCE</scope>
</reference>
<dbReference type="EMBL" id="AK065705">
    <property type="protein sequence ID" value="BAG89630.1"/>
    <property type="molecule type" value="mRNA"/>
</dbReference>
<evidence type="ECO:0000259" key="1">
    <source>
        <dbReference type="Pfam" id="PF13966"/>
    </source>
</evidence>
<evidence type="ECO:0000313" key="2">
    <source>
        <dbReference type="EMBL" id="AAP54997.2"/>
    </source>
</evidence>
<proteinExistence type="evidence at transcript level"/>
<evidence type="ECO:0000313" key="3">
    <source>
        <dbReference type="EMBL" id="BAG89630.1"/>
    </source>
</evidence>